<evidence type="ECO:0000313" key="3">
    <source>
        <dbReference type="Proteomes" id="UP001469553"/>
    </source>
</evidence>
<evidence type="ECO:0000256" key="1">
    <source>
        <dbReference type="SAM" id="MobiDB-lite"/>
    </source>
</evidence>
<comment type="caution">
    <text evidence="2">The sequence shown here is derived from an EMBL/GenBank/DDBJ whole genome shotgun (WGS) entry which is preliminary data.</text>
</comment>
<evidence type="ECO:0000313" key="2">
    <source>
        <dbReference type="EMBL" id="MEQ2305588.1"/>
    </source>
</evidence>
<dbReference type="EMBL" id="JAHRIP010064553">
    <property type="protein sequence ID" value="MEQ2305588.1"/>
    <property type="molecule type" value="Genomic_DNA"/>
</dbReference>
<organism evidence="2 3">
    <name type="scientific">Ameca splendens</name>
    <dbReference type="NCBI Taxonomy" id="208324"/>
    <lineage>
        <taxon>Eukaryota</taxon>
        <taxon>Metazoa</taxon>
        <taxon>Chordata</taxon>
        <taxon>Craniata</taxon>
        <taxon>Vertebrata</taxon>
        <taxon>Euteleostomi</taxon>
        <taxon>Actinopterygii</taxon>
        <taxon>Neopterygii</taxon>
        <taxon>Teleostei</taxon>
        <taxon>Neoteleostei</taxon>
        <taxon>Acanthomorphata</taxon>
        <taxon>Ovalentaria</taxon>
        <taxon>Atherinomorphae</taxon>
        <taxon>Cyprinodontiformes</taxon>
        <taxon>Goodeidae</taxon>
        <taxon>Ameca</taxon>
    </lineage>
</organism>
<dbReference type="Proteomes" id="UP001469553">
    <property type="component" value="Unassembled WGS sequence"/>
</dbReference>
<sequence>MLQGLPTTQNPVSGASVSAWNTPHLHPKHNAEFMECPPQATDAQRDRLGYRSKTSKITVSPERICQTSDMFITRVQGPSETIDAICNIDLIQFDLLLITRRRK</sequence>
<accession>A0ABV0ZH72</accession>
<protein>
    <submittedName>
        <fullName evidence="2">Uncharacterized protein</fullName>
    </submittedName>
</protein>
<reference evidence="2 3" key="1">
    <citation type="submission" date="2021-06" db="EMBL/GenBank/DDBJ databases">
        <authorList>
            <person name="Palmer J.M."/>
        </authorList>
    </citation>
    <scope>NUCLEOTIDE SEQUENCE [LARGE SCALE GENOMIC DNA]</scope>
    <source>
        <strain evidence="2 3">AS_MEX2019</strain>
        <tissue evidence="2">Muscle</tissue>
    </source>
</reference>
<name>A0ABV0ZH72_9TELE</name>
<feature type="region of interest" description="Disordered" evidence="1">
    <location>
        <begin position="1"/>
        <end position="21"/>
    </location>
</feature>
<keyword evidence="3" id="KW-1185">Reference proteome</keyword>
<proteinExistence type="predicted"/>
<gene>
    <name evidence="2" type="ORF">AMECASPLE_039343</name>
</gene>